<evidence type="ECO:0000256" key="4">
    <source>
        <dbReference type="ARBA" id="ARBA00022475"/>
    </source>
</evidence>
<gene>
    <name evidence="10" type="ORF">BUW47_04675</name>
</gene>
<keyword evidence="4" id="KW-1003">Cell membrane</keyword>
<evidence type="ECO:0000313" key="10">
    <source>
        <dbReference type="EMBL" id="APU45769.1"/>
    </source>
</evidence>
<dbReference type="AlphaFoldDB" id="A0A1L7GV10"/>
<organism evidence="10 11">
    <name type="scientific">Limosilactobacillus fermentum</name>
    <name type="common">Lactobacillus fermentum</name>
    <dbReference type="NCBI Taxonomy" id="1613"/>
    <lineage>
        <taxon>Bacteria</taxon>
        <taxon>Bacillati</taxon>
        <taxon>Bacillota</taxon>
        <taxon>Bacilli</taxon>
        <taxon>Lactobacillales</taxon>
        <taxon>Lactobacillaceae</taxon>
        <taxon>Limosilactobacillus</taxon>
    </lineage>
</organism>
<evidence type="ECO:0000256" key="3">
    <source>
        <dbReference type="ARBA" id="ARBA00022448"/>
    </source>
</evidence>
<evidence type="ECO:0000313" key="11">
    <source>
        <dbReference type="Proteomes" id="UP000185427"/>
    </source>
</evidence>
<dbReference type="PANTHER" id="PTHR34979:SF1">
    <property type="entry name" value="INNER MEMBRANE PROTEIN YGAZ"/>
    <property type="match status" value="1"/>
</dbReference>
<evidence type="ECO:0000256" key="6">
    <source>
        <dbReference type="ARBA" id="ARBA00022989"/>
    </source>
</evidence>
<dbReference type="GO" id="GO:0005886">
    <property type="term" value="C:plasma membrane"/>
    <property type="evidence" value="ECO:0007669"/>
    <property type="project" value="UniProtKB-SubCell"/>
</dbReference>
<dbReference type="PROSITE" id="PS51257">
    <property type="entry name" value="PROKAR_LIPOPROTEIN"/>
    <property type="match status" value="1"/>
</dbReference>
<dbReference type="InterPro" id="IPR011606">
    <property type="entry name" value="Brnchd-chn_aa_trnsp_permease"/>
</dbReference>
<feature type="transmembrane region" description="Helical" evidence="9">
    <location>
        <begin position="141"/>
        <end position="159"/>
    </location>
</feature>
<evidence type="ECO:0000256" key="9">
    <source>
        <dbReference type="SAM" id="Phobius"/>
    </source>
</evidence>
<dbReference type="Pfam" id="PF03591">
    <property type="entry name" value="AzlC"/>
    <property type="match status" value="1"/>
</dbReference>
<dbReference type="Proteomes" id="UP000185427">
    <property type="component" value="Chromosome"/>
</dbReference>
<feature type="region of interest" description="Disordered" evidence="8">
    <location>
        <begin position="257"/>
        <end position="291"/>
    </location>
</feature>
<dbReference type="OrthoDB" id="3177005at2"/>
<dbReference type="RefSeq" id="WP_075667288.1">
    <property type="nucleotide sequence ID" value="NZ_CP019030.1"/>
</dbReference>
<feature type="compositionally biased region" description="Basic and acidic residues" evidence="8">
    <location>
        <begin position="258"/>
        <end position="291"/>
    </location>
</feature>
<feature type="transmembrane region" description="Helical" evidence="9">
    <location>
        <begin position="190"/>
        <end position="207"/>
    </location>
</feature>
<comment type="similarity">
    <text evidence="2">Belongs to the AzlC family.</text>
</comment>
<keyword evidence="3" id="KW-0813">Transport</keyword>
<keyword evidence="6 9" id="KW-1133">Transmembrane helix</keyword>
<feature type="transmembrane region" description="Helical" evidence="9">
    <location>
        <begin position="75"/>
        <end position="92"/>
    </location>
</feature>
<evidence type="ECO:0000256" key="2">
    <source>
        <dbReference type="ARBA" id="ARBA00010735"/>
    </source>
</evidence>
<comment type="subcellular location">
    <subcellularLocation>
        <location evidence="1">Cell membrane</location>
        <topology evidence="1">Multi-pass membrane protein</topology>
    </subcellularLocation>
</comment>
<reference evidence="10 11" key="1">
    <citation type="submission" date="2016-12" db="EMBL/GenBank/DDBJ databases">
        <title>Complete Genome Sequence of Lactobacillus fermentum Strain SNUV175, a Probiotic for Treatment of Bacterial Vaginosis.</title>
        <authorList>
            <person name="Lee S."/>
            <person name="You H.J."/>
            <person name="Kwon B."/>
            <person name="Ko G."/>
        </authorList>
    </citation>
    <scope>NUCLEOTIDE SEQUENCE [LARGE SCALE GENOMIC DNA]</scope>
    <source>
        <strain evidence="10 11">SNUV175</strain>
    </source>
</reference>
<proteinExistence type="inferred from homology"/>
<evidence type="ECO:0000256" key="8">
    <source>
        <dbReference type="SAM" id="MobiDB-lite"/>
    </source>
</evidence>
<name>A0A1L7GV10_LIMFE</name>
<feature type="transmembrane region" description="Helical" evidence="9">
    <location>
        <begin position="213"/>
        <end position="229"/>
    </location>
</feature>
<evidence type="ECO:0000256" key="5">
    <source>
        <dbReference type="ARBA" id="ARBA00022692"/>
    </source>
</evidence>
<accession>A0A1L7GV10</accession>
<dbReference type="PANTHER" id="PTHR34979">
    <property type="entry name" value="INNER MEMBRANE PROTEIN YGAZ"/>
    <property type="match status" value="1"/>
</dbReference>
<feature type="transmembrane region" description="Helical" evidence="9">
    <location>
        <begin position="20"/>
        <end position="39"/>
    </location>
</feature>
<sequence>MAKAHQINPERARWLEVLGVSMPLCLSYLPIGIACGILLNAAGMNFVLTFLVSIMVFSGGAQFTLASLLVSDAPITSIFMTLFFLELRYALLGSSLSRYMRSESQKLVLIFSASMNDENYAINYLKFVTDKDWSAKDALLVEYYSLASWATGNLLGGLIGSAVQIDLVIVDFALTALFIYMIVMQVRQRLTLFIGILSAGLSIYFLTLVKSTLGIILATVLASFVGFIIENRVRHYSKDPDHTWILGKLFRPSATRNTVEDRQHIKKQEEVQAKEKGAASDVPLDSKDDGE</sequence>
<evidence type="ECO:0000256" key="1">
    <source>
        <dbReference type="ARBA" id="ARBA00004651"/>
    </source>
</evidence>
<protein>
    <submittedName>
        <fullName evidence="10">Branched-chain amino acid ABC transporter permease</fullName>
    </submittedName>
</protein>
<dbReference type="GO" id="GO:1903785">
    <property type="term" value="P:L-valine transmembrane transport"/>
    <property type="evidence" value="ECO:0007669"/>
    <property type="project" value="TreeGrafter"/>
</dbReference>
<dbReference type="EMBL" id="CP019030">
    <property type="protein sequence ID" value="APU45769.1"/>
    <property type="molecule type" value="Genomic_DNA"/>
</dbReference>
<feature type="transmembrane region" description="Helical" evidence="9">
    <location>
        <begin position="46"/>
        <end position="69"/>
    </location>
</feature>
<keyword evidence="5 9" id="KW-0812">Transmembrane</keyword>
<evidence type="ECO:0000256" key="7">
    <source>
        <dbReference type="ARBA" id="ARBA00023136"/>
    </source>
</evidence>
<feature type="transmembrane region" description="Helical" evidence="9">
    <location>
        <begin position="165"/>
        <end position="183"/>
    </location>
</feature>
<keyword evidence="7 9" id="KW-0472">Membrane</keyword>